<evidence type="ECO:0008006" key="2">
    <source>
        <dbReference type="Google" id="ProtNLM"/>
    </source>
</evidence>
<protein>
    <recommendedName>
        <fullName evidence="2">PepSY domain-containing protein</fullName>
    </recommendedName>
</protein>
<proteinExistence type="predicted"/>
<evidence type="ECO:0000313" key="1">
    <source>
        <dbReference type="EMBL" id="SVC74251.1"/>
    </source>
</evidence>
<dbReference type="EMBL" id="UINC01108274">
    <property type="protein sequence ID" value="SVC74251.1"/>
    <property type="molecule type" value="Genomic_DNA"/>
</dbReference>
<accession>A0A382PQK3</accession>
<feature type="non-terminal residue" evidence="1">
    <location>
        <position position="129"/>
    </location>
</feature>
<dbReference type="AlphaFoldDB" id="A0A382PQK3"/>
<reference evidence="1" key="1">
    <citation type="submission" date="2018-05" db="EMBL/GenBank/DDBJ databases">
        <authorList>
            <person name="Lanie J.A."/>
            <person name="Ng W.-L."/>
            <person name="Kazmierczak K.M."/>
            <person name="Andrzejewski T.M."/>
            <person name="Davidsen T.M."/>
            <person name="Wayne K.J."/>
            <person name="Tettelin H."/>
            <person name="Glass J.I."/>
            <person name="Rusch D."/>
            <person name="Podicherti R."/>
            <person name="Tsui H.-C.T."/>
            <person name="Winkler M.E."/>
        </authorList>
    </citation>
    <scope>NUCLEOTIDE SEQUENCE</scope>
</reference>
<gene>
    <name evidence="1" type="ORF">METZ01_LOCUS327105</name>
</gene>
<organism evidence="1">
    <name type="scientific">marine metagenome</name>
    <dbReference type="NCBI Taxonomy" id="408172"/>
    <lineage>
        <taxon>unclassified sequences</taxon>
        <taxon>metagenomes</taxon>
        <taxon>ecological metagenomes</taxon>
    </lineage>
</organism>
<sequence>MNSKLNKKHTCLTAAALAVSLGLMGNSAMAAGEGLVKVKEKPQTLKQALGKRLTVDRLVTTDQERYIIKFKDEMTSETVEVSALKGKGQISSAKVKGKKPFDIASAKSEVRKAGGAIKKELKKHKMVAA</sequence>
<name>A0A382PQK3_9ZZZZ</name>